<name>A0A7S0S4I6_9CHLO</name>
<gene>
    <name evidence="1" type="ORF">CLEI1391_LOCUS20122</name>
</gene>
<dbReference type="EMBL" id="HBFB01035786">
    <property type="protein sequence ID" value="CAD8695936.1"/>
    <property type="molecule type" value="Transcribed_RNA"/>
</dbReference>
<proteinExistence type="predicted"/>
<evidence type="ECO:0000313" key="1">
    <source>
        <dbReference type="EMBL" id="CAD8695936.1"/>
    </source>
</evidence>
<sequence>MQCALSFPPAPPSGGWPRCSWRVLGVEHLLATQLEHLRGDSPAGFPQVQVGTLAIDAAGYELTECDVAAAVSSQVAACVQAFSGPQPPAAWQCAAPVLFFRCPPCSEEQAAAAAAALQSLAPLLGPAAAAGGASASLLLDLEGPLSGPLLAAAAIIIMRGRGSRLGSLAVRARGVLLSAWEPLRAAPPSLGCVALVADMSPPALALPISRAQHRLQLGLPEHLASEAQELLSALRVRHCVELRALKPPSHDPHPAYHTHSQLDAHRLAAAAALVVEQMQGPGMGWLDAEQQAEAGPQPTIVIGEAPEAQQGGWA</sequence>
<dbReference type="AlphaFoldDB" id="A0A7S0S4I6"/>
<reference evidence="1" key="1">
    <citation type="submission" date="2021-01" db="EMBL/GenBank/DDBJ databases">
        <authorList>
            <person name="Corre E."/>
            <person name="Pelletier E."/>
            <person name="Niang G."/>
            <person name="Scheremetjew M."/>
            <person name="Finn R."/>
            <person name="Kale V."/>
            <person name="Holt S."/>
            <person name="Cochrane G."/>
            <person name="Meng A."/>
            <person name="Brown T."/>
            <person name="Cohen L."/>
        </authorList>
    </citation>
    <scope>NUCLEOTIDE SEQUENCE</scope>
    <source>
        <strain evidence="1">SAG 11-49</strain>
    </source>
</reference>
<accession>A0A7S0S4I6</accession>
<organism evidence="1">
    <name type="scientific">Chlamydomonas leiostraca</name>
    <dbReference type="NCBI Taxonomy" id="1034604"/>
    <lineage>
        <taxon>Eukaryota</taxon>
        <taxon>Viridiplantae</taxon>
        <taxon>Chlorophyta</taxon>
        <taxon>core chlorophytes</taxon>
        <taxon>Chlorophyceae</taxon>
        <taxon>CS clade</taxon>
        <taxon>Chlamydomonadales</taxon>
        <taxon>Chlamydomonadaceae</taxon>
        <taxon>Chlamydomonas</taxon>
    </lineage>
</organism>
<protein>
    <submittedName>
        <fullName evidence="1">Uncharacterized protein</fullName>
    </submittedName>
</protein>